<comment type="caution">
    <text evidence="1">The sequence shown here is derived from an EMBL/GenBank/DDBJ whole genome shotgun (WGS) entry which is preliminary data.</text>
</comment>
<accession>A0ACC0MF87</accession>
<dbReference type="Proteomes" id="UP001062846">
    <property type="component" value="Chromosome 9"/>
</dbReference>
<reference evidence="1" key="1">
    <citation type="submission" date="2022-02" db="EMBL/GenBank/DDBJ databases">
        <title>Plant Genome Project.</title>
        <authorList>
            <person name="Zhang R.-G."/>
        </authorList>
    </citation>
    <scope>NUCLEOTIDE SEQUENCE</scope>
    <source>
        <strain evidence="1">AT1</strain>
    </source>
</reference>
<dbReference type="EMBL" id="CM046396">
    <property type="protein sequence ID" value="KAI8539142.1"/>
    <property type="molecule type" value="Genomic_DNA"/>
</dbReference>
<name>A0ACC0MF87_RHOML</name>
<organism evidence="1 2">
    <name type="scientific">Rhododendron molle</name>
    <name type="common">Chinese azalea</name>
    <name type="synonym">Azalea mollis</name>
    <dbReference type="NCBI Taxonomy" id="49168"/>
    <lineage>
        <taxon>Eukaryota</taxon>
        <taxon>Viridiplantae</taxon>
        <taxon>Streptophyta</taxon>
        <taxon>Embryophyta</taxon>
        <taxon>Tracheophyta</taxon>
        <taxon>Spermatophyta</taxon>
        <taxon>Magnoliopsida</taxon>
        <taxon>eudicotyledons</taxon>
        <taxon>Gunneridae</taxon>
        <taxon>Pentapetalae</taxon>
        <taxon>asterids</taxon>
        <taxon>Ericales</taxon>
        <taxon>Ericaceae</taxon>
        <taxon>Ericoideae</taxon>
        <taxon>Rhodoreae</taxon>
        <taxon>Rhododendron</taxon>
    </lineage>
</organism>
<proteinExistence type="predicted"/>
<gene>
    <name evidence="1" type="ORF">RHMOL_Rhmol09G0158300</name>
</gene>
<keyword evidence="2" id="KW-1185">Reference proteome</keyword>
<evidence type="ECO:0000313" key="1">
    <source>
        <dbReference type="EMBL" id="KAI8539142.1"/>
    </source>
</evidence>
<protein>
    <submittedName>
        <fullName evidence="1">Uncharacterized protein</fullName>
    </submittedName>
</protein>
<evidence type="ECO:0000313" key="2">
    <source>
        <dbReference type="Proteomes" id="UP001062846"/>
    </source>
</evidence>
<sequence length="93" mass="10118">MIGSQCGSGSEERGIGENFLITNSSRLPGEAEKLPNNPANLIIYAESLKNSSLATTTFDLLHSLVTWKGRRGNGVVLTEKWTEKGRGRGRITE</sequence>